<protein>
    <submittedName>
        <fullName evidence="1">Uncharacterized protein</fullName>
    </submittedName>
</protein>
<dbReference type="EMBL" id="CM047591">
    <property type="protein sequence ID" value="KAI9919035.1"/>
    <property type="molecule type" value="Genomic_DNA"/>
</dbReference>
<sequence length="75" mass="8810">MKYRHKLIWKLEQLDIRELLGHEPHNLLDARFFLQEFQVQRSNKANIVLSFNADHSASSNLAYDGVGMSRNVERL</sequence>
<organism evidence="1 2">
    <name type="scientific">Peronosclerospora sorghi</name>
    <dbReference type="NCBI Taxonomy" id="230839"/>
    <lineage>
        <taxon>Eukaryota</taxon>
        <taxon>Sar</taxon>
        <taxon>Stramenopiles</taxon>
        <taxon>Oomycota</taxon>
        <taxon>Peronosporomycetes</taxon>
        <taxon>Peronosporales</taxon>
        <taxon>Peronosporaceae</taxon>
        <taxon>Peronosclerospora</taxon>
    </lineage>
</organism>
<evidence type="ECO:0000313" key="2">
    <source>
        <dbReference type="Proteomes" id="UP001163321"/>
    </source>
</evidence>
<proteinExistence type="predicted"/>
<comment type="caution">
    <text evidence="1">The sequence shown here is derived from an EMBL/GenBank/DDBJ whole genome shotgun (WGS) entry which is preliminary data.</text>
</comment>
<gene>
    <name evidence="1" type="ORF">PsorP6_011612</name>
</gene>
<reference evidence="1 2" key="1">
    <citation type="journal article" date="2022" name="bioRxiv">
        <title>The genome of the oomycete Peronosclerospora sorghi, a cosmopolitan pathogen of maize and sorghum, is inflated with dispersed pseudogenes.</title>
        <authorList>
            <person name="Fletcher K."/>
            <person name="Martin F."/>
            <person name="Isakeit T."/>
            <person name="Cavanaugh K."/>
            <person name="Magill C."/>
            <person name="Michelmore R."/>
        </authorList>
    </citation>
    <scope>NUCLEOTIDE SEQUENCE [LARGE SCALE GENOMIC DNA]</scope>
    <source>
        <strain evidence="1">P6</strain>
    </source>
</reference>
<accession>A0ACC0WK46</accession>
<keyword evidence="2" id="KW-1185">Reference proteome</keyword>
<dbReference type="Proteomes" id="UP001163321">
    <property type="component" value="Chromosome 12"/>
</dbReference>
<evidence type="ECO:0000313" key="1">
    <source>
        <dbReference type="EMBL" id="KAI9919035.1"/>
    </source>
</evidence>
<name>A0ACC0WK46_9STRA</name>